<dbReference type="InterPro" id="IPR049359">
    <property type="entry name" value="T6SS_TssR-like_dom_2"/>
</dbReference>
<dbReference type="AlphaFoldDB" id="A0A2G1BTE1"/>
<dbReference type="Proteomes" id="UP000222163">
    <property type="component" value="Unassembled WGS sequence"/>
</dbReference>
<protein>
    <submittedName>
        <fullName evidence="4">Uncharacterized protein</fullName>
    </submittedName>
</protein>
<evidence type="ECO:0000259" key="3">
    <source>
        <dbReference type="Pfam" id="PF20782"/>
    </source>
</evidence>
<dbReference type="Pfam" id="PF20782">
    <property type="entry name" value="TssR_VWA"/>
    <property type="match status" value="1"/>
</dbReference>
<accession>A0A2G1BTE1</accession>
<comment type="caution">
    <text evidence="4">The sequence shown here is derived from an EMBL/GenBank/DDBJ whole genome shotgun (WGS) entry which is preliminary data.</text>
</comment>
<dbReference type="Pfam" id="PF20780">
    <property type="entry name" value="TssR_M"/>
    <property type="match status" value="1"/>
</dbReference>
<proteinExistence type="predicted"/>
<evidence type="ECO:0000259" key="1">
    <source>
        <dbReference type="Pfam" id="PF17643"/>
    </source>
</evidence>
<gene>
    <name evidence="4" type="ORF">CSC81_09340</name>
</gene>
<organism evidence="4 5">
    <name type="scientific">Tenacibaculum discolor</name>
    <dbReference type="NCBI Taxonomy" id="361581"/>
    <lineage>
        <taxon>Bacteria</taxon>
        <taxon>Pseudomonadati</taxon>
        <taxon>Bacteroidota</taxon>
        <taxon>Flavobacteriia</taxon>
        <taxon>Flavobacteriales</taxon>
        <taxon>Flavobacteriaceae</taxon>
        <taxon>Tenacibaculum</taxon>
    </lineage>
</organism>
<sequence length="789" mass="92161">MFQKIKCNTKFTKIIMQKKITLFIFFLSLCSFPVISQTIGKYEKVKEVKENRFNYLKKVKTKHDASLKMVFSDRENNSFYKGPYIQEKFKKKGLLTPLYVIDEKENSYEVVVANPDQIGKPKGLFSMFYGDKFNFKDAEQVEYLGWIPANNVIEYNHSFIETCNNKPIKYKVGTDKTLRLFDLKPYMEVDSVNVFKDPFFRTKSNKKLVSNQIVYPYKYDEKGKAVFVSDKPILKDSTSQTVGWIPSNLITRIGQNQVYVVNNTDSLFAVSNKDTIQLTGEDILSKYVYTGYKNLKTDVTKDLIAPVHVWNHDKNKLINVKGNSFYTKEIKFMKEESKVVNFHFISKNEESEHLKKILNSLQGLYITLFQEPTETKYSFSAILVDKKGTAILEKTSSFSEWISFVESFIESNQNNLAVEYTEKTMSIPKAVNYAIDNFSGEKKRFENNFFIIASSKESTNDIKRQKDAFFEKIAKKSPKIIFAQLDNNKSVRSQNYILGSKEFLYKTGKFYNEFIKNFIVDNEIIVENNILKKVPADEDNIYVYDAPDNSLFNGGVVFPRIESSLTPLSLEKAIDTVLKRSVLTNDKLISSLNYFNKKLGVLRSEPSATIKTRYKQLNTDSLRLFQLSRNNLHEVLYQKVSLLNDSIIKKGYVFDKDEIIELIENYRSTFPQMAKPITRKKRRVIKRLYQKQIKILNKAAYRYVLSRRATIADLFYFKSGIPLNHEGYYCLRIHKLPRKRVGKNGFEKFYFQQYEKIDKLEELFLKNKLQKVEEGYKSEVYFIPLELLP</sequence>
<feature type="domain" description="Type VI secretion system TssR-like VWA" evidence="3">
    <location>
        <begin position="299"/>
        <end position="593"/>
    </location>
</feature>
<evidence type="ECO:0000259" key="2">
    <source>
        <dbReference type="Pfam" id="PF20780"/>
    </source>
</evidence>
<dbReference type="Pfam" id="PF17643">
    <property type="entry name" value="TssR"/>
    <property type="match status" value="1"/>
</dbReference>
<evidence type="ECO:0000313" key="4">
    <source>
        <dbReference type="EMBL" id="PHN97278.1"/>
    </source>
</evidence>
<dbReference type="InterPro" id="IPR040530">
    <property type="entry name" value="T6SS_TssR-like_N"/>
</dbReference>
<name>A0A2G1BTE1_9FLAO</name>
<feature type="domain" description="Type VI secretion system TssR-like second" evidence="2">
    <location>
        <begin position="174"/>
        <end position="251"/>
    </location>
</feature>
<reference evidence="4 5" key="1">
    <citation type="journal article" date="2016" name="Nat. Commun.">
        <title>Microbial interactions lead to rapid micro-scale successions on model marine particles.</title>
        <authorList>
            <person name="Datta M.S."/>
            <person name="Sliwerska E."/>
            <person name="Gore J."/>
            <person name="Polz M.F."/>
            <person name="Cordero O.X."/>
        </authorList>
    </citation>
    <scope>NUCLEOTIDE SEQUENCE [LARGE SCALE GENOMIC DNA]</scope>
    <source>
        <strain evidence="4 5">4G03</strain>
    </source>
</reference>
<dbReference type="EMBL" id="PDUU01000008">
    <property type="protein sequence ID" value="PHN97278.1"/>
    <property type="molecule type" value="Genomic_DNA"/>
</dbReference>
<dbReference type="RefSeq" id="WP_099215494.1">
    <property type="nucleotide sequence ID" value="NZ_PDUU01000008.1"/>
</dbReference>
<evidence type="ECO:0000313" key="5">
    <source>
        <dbReference type="Proteomes" id="UP000222163"/>
    </source>
</evidence>
<feature type="domain" description="Type VI secretion system TssR-like N-terminal barrel" evidence="1">
    <location>
        <begin position="55"/>
        <end position="153"/>
    </location>
</feature>
<dbReference type="InterPro" id="IPR049360">
    <property type="entry name" value="T6SS_TssR-like_VWA"/>
</dbReference>